<dbReference type="EMBL" id="JAVHJO010000013">
    <property type="protein sequence ID" value="KAK6530094.1"/>
    <property type="molecule type" value="Genomic_DNA"/>
</dbReference>
<keyword evidence="3" id="KW-1185">Reference proteome</keyword>
<gene>
    <name evidence="2" type="ORF">TWF694_003466</name>
</gene>
<evidence type="ECO:0000256" key="1">
    <source>
        <dbReference type="SAM" id="SignalP"/>
    </source>
</evidence>
<organism evidence="2 3">
    <name type="scientific">Orbilia ellipsospora</name>
    <dbReference type="NCBI Taxonomy" id="2528407"/>
    <lineage>
        <taxon>Eukaryota</taxon>
        <taxon>Fungi</taxon>
        <taxon>Dikarya</taxon>
        <taxon>Ascomycota</taxon>
        <taxon>Pezizomycotina</taxon>
        <taxon>Orbiliomycetes</taxon>
        <taxon>Orbiliales</taxon>
        <taxon>Orbiliaceae</taxon>
        <taxon>Orbilia</taxon>
    </lineage>
</organism>
<sequence>MQLIATVLPFLSLASTLMASPVASPSTTAATNPAPAGNFQITSFSDGGIRYSEHAVITFIVSNPATGLYANCTASNQAQPPVATTPFPTACNVTGVDFGLSTAGANFYLIISHTYGETNDLGATGLGSIINTKSLPGQQYNYLDVPSSFLVPFSRAVTVPPV</sequence>
<name>A0AAV9WY95_9PEZI</name>
<proteinExistence type="predicted"/>
<reference evidence="2 3" key="1">
    <citation type="submission" date="2019-10" db="EMBL/GenBank/DDBJ databases">
        <authorList>
            <person name="Palmer J.M."/>
        </authorList>
    </citation>
    <scope>NUCLEOTIDE SEQUENCE [LARGE SCALE GENOMIC DNA]</scope>
    <source>
        <strain evidence="2 3">TWF694</strain>
    </source>
</reference>
<dbReference type="AlphaFoldDB" id="A0AAV9WY95"/>
<accession>A0AAV9WY95</accession>
<comment type="caution">
    <text evidence="2">The sequence shown here is derived from an EMBL/GenBank/DDBJ whole genome shotgun (WGS) entry which is preliminary data.</text>
</comment>
<feature type="signal peptide" evidence="1">
    <location>
        <begin position="1"/>
        <end position="19"/>
    </location>
</feature>
<evidence type="ECO:0000313" key="2">
    <source>
        <dbReference type="EMBL" id="KAK6530094.1"/>
    </source>
</evidence>
<protein>
    <submittedName>
        <fullName evidence="2">Uncharacterized protein</fullName>
    </submittedName>
</protein>
<feature type="chain" id="PRO_5043552910" evidence="1">
    <location>
        <begin position="20"/>
        <end position="162"/>
    </location>
</feature>
<dbReference type="Proteomes" id="UP001365542">
    <property type="component" value="Unassembled WGS sequence"/>
</dbReference>
<evidence type="ECO:0000313" key="3">
    <source>
        <dbReference type="Proteomes" id="UP001365542"/>
    </source>
</evidence>
<keyword evidence="1" id="KW-0732">Signal</keyword>